<keyword evidence="2" id="KW-1185">Reference proteome</keyword>
<gene>
    <name evidence="1" type="ORF">PROH_12445</name>
</gene>
<reference evidence="1" key="1">
    <citation type="submission" date="2012-04" db="EMBL/GenBank/DDBJ databases">
        <authorList>
            <person name="Borisov I.G."/>
            <person name="Ivanikova N.V."/>
            <person name="Pinevich A.V."/>
        </authorList>
    </citation>
    <scope>NUCLEOTIDE SEQUENCE</scope>
    <source>
        <strain evidence="1">CALU 1027</strain>
    </source>
</reference>
<sequence>MVMGLEMSCYAIIWDGRVALDPKPTTSRLSQEDGRVVLDPKPTTSRLSQEDGRVILDPSKNQHGLIILVQNLGLDGENPSTV</sequence>
<dbReference type="STRING" id="317619.GCA_000332315_01279"/>
<comment type="caution">
    <text evidence="1">The sequence shown here is derived from an EMBL/GenBank/DDBJ whole genome shotgun (WGS) entry which is preliminary data.</text>
</comment>
<dbReference type="AlphaFoldDB" id="A0A0M2PW82"/>
<proteinExistence type="predicted"/>
<protein>
    <submittedName>
        <fullName evidence="1">Uncharacterized protein</fullName>
    </submittedName>
</protein>
<dbReference type="EMBL" id="AJTX02000004">
    <property type="protein sequence ID" value="KKJ00435.1"/>
    <property type="molecule type" value="Genomic_DNA"/>
</dbReference>
<evidence type="ECO:0000313" key="1">
    <source>
        <dbReference type="EMBL" id="KKJ00435.1"/>
    </source>
</evidence>
<evidence type="ECO:0000313" key="2">
    <source>
        <dbReference type="Proteomes" id="UP000034681"/>
    </source>
</evidence>
<accession>A0A0M2PW82</accession>
<name>A0A0M2PW82_PROHO</name>
<organism evidence="1 2">
    <name type="scientific">Prochlorothrix hollandica PCC 9006 = CALU 1027</name>
    <dbReference type="NCBI Taxonomy" id="317619"/>
    <lineage>
        <taxon>Bacteria</taxon>
        <taxon>Bacillati</taxon>
        <taxon>Cyanobacteriota</taxon>
        <taxon>Cyanophyceae</taxon>
        <taxon>Prochlorotrichales</taxon>
        <taxon>Prochlorotrichaceae</taxon>
        <taxon>Prochlorothrix</taxon>
    </lineage>
</organism>
<dbReference type="Proteomes" id="UP000034681">
    <property type="component" value="Unassembled WGS sequence"/>
</dbReference>